<dbReference type="EMBL" id="BMNK01000006">
    <property type="protein sequence ID" value="GGP08158.1"/>
    <property type="molecule type" value="Genomic_DNA"/>
</dbReference>
<feature type="compositionally biased region" description="Basic residues" evidence="1">
    <location>
        <begin position="37"/>
        <end position="50"/>
    </location>
</feature>
<dbReference type="AlphaFoldDB" id="A0A918A8Z2"/>
<proteinExistence type="predicted"/>
<reference evidence="2" key="2">
    <citation type="submission" date="2020-09" db="EMBL/GenBank/DDBJ databases">
        <authorList>
            <person name="Sun Q."/>
            <person name="Zhou Y."/>
        </authorList>
    </citation>
    <scope>NUCLEOTIDE SEQUENCE</scope>
    <source>
        <strain evidence="2">CGMCC 4.7430</strain>
    </source>
</reference>
<comment type="caution">
    <text evidence="2">The sequence shown here is derived from an EMBL/GenBank/DDBJ whole genome shotgun (WGS) entry which is preliminary data.</text>
</comment>
<evidence type="ECO:0000313" key="2">
    <source>
        <dbReference type="EMBL" id="GGP08158.1"/>
    </source>
</evidence>
<protein>
    <submittedName>
        <fullName evidence="2">Uncharacterized protein</fullName>
    </submittedName>
</protein>
<name>A0A918A8Z2_9ACTN</name>
<gene>
    <name evidence="2" type="ORF">GCM10012278_38750</name>
</gene>
<keyword evidence="3" id="KW-1185">Reference proteome</keyword>
<evidence type="ECO:0000313" key="3">
    <source>
        <dbReference type="Proteomes" id="UP000660745"/>
    </source>
</evidence>
<dbReference type="RefSeq" id="WP_189140038.1">
    <property type="nucleotide sequence ID" value="NZ_BMNK01000006.1"/>
</dbReference>
<accession>A0A918A8Z2</accession>
<organism evidence="2 3">
    <name type="scientific">Nonomuraea glycinis</name>
    <dbReference type="NCBI Taxonomy" id="2047744"/>
    <lineage>
        <taxon>Bacteria</taxon>
        <taxon>Bacillati</taxon>
        <taxon>Actinomycetota</taxon>
        <taxon>Actinomycetes</taxon>
        <taxon>Streptosporangiales</taxon>
        <taxon>Streptosporangiaceae</taxon>
        <taxon>Nonomuraea</taxon>
    </lineage>
</organism>
<sequence length="50" mass="5735">MSGERASRWAHPWFAAVVGPRPSEEEPAEEAEDSAPNRRRSARSMTIRRR</sequence>
<reference evidence="2" key="1">
    <citation type="journal article" date="2014" name="Int. J. Syst. Evol. Microbiol.">
        <title>Complete genome sequence of Corynebacterium casei LMG S-19264T (=DSM 44701T), isolated from a smear-ripened cheese.</title>
        <authorList>
            <consortium name="US DOE Joint Genome Institute (JGI-PGF)"/>
            <person name="Walter F."/>
            <person name="Albersmeier A."/>
            <person name="Kalinowski J."/>
            <person name="Ruckert C."/>
        </authorList>
    </citation>
    <scope>NUCLEOTIDE SEQUENCE</scope>
    <source>
        <strain evidence="2">CGMCC 4.7430</strain>
    </source>
</reference>
<evidence type="ECO:0000256" key="1">
    <source>
        <dbReference type="SAM" id="MobiDB-lite"/>
    </source>
</evidence>
<dbReference type="Proteomes" id="UP000660745">
    <property type="component" value="Unassembled WGS sequence"/>
</dbReference>
<feature type="region of interest" description="Disordered" evidence="1">
    <location>
        <begin position="1"/>
        <end position="50"/>
    </location>
</feature>